<reference evidence="1 2" key="1">
    <citation type="journal article" date="2012" name="J. Bacteriol.">
        <title>Genome sequence of benzo(a)pyrene-degrading bacterium Novosphingobium pentaromativorans US6-1.</title>
        <authorList>
            <person name="Luo Y.R."/>
            <person name="Kang S.G."/>
            <person name="Kim S.J."/>
            <person name="Kim M.R."/>
            <person name="Li N."/>
            <person name="Lee J.H."/>
            <person name="Kwon K.K."/>
        </authorList>
    </citation>
    <scope>NUCLEOTIDE SEQUENCE [LARGE SCALE GENOMIC DNA]</scope>
    <source>
        <strain evidence="1 2">US6-1</strain>
    </source>
</reference>
<evidence type="ECO:0000313" key="1">
    <source>
        <dbReference type="EMBL" id="EHJ59951.1"/>
    </source>
</evidence>
<dbReference type="PATRIC" id="fig|1088721.3.peg.3081"/>
<accession>G6EFK3</accession>
<name>G6EFK3_9SPHN</name>
<organism evidence="1 2">
    <name type="scientific">Novosphingobium pentaromativorans US6-1</name>
    <dbReference type="NCBI Taxonomy" id="1088721"/>
    <lineage>
        <taxon>Bacteria</taxon>
        <taxon>Pseudomonadati</taxon>
        <taxon>Pseudomonadota</taxon>
        <taxon>Alphaproteobacteria</taxon>
        <taxon>Sphingomonadales</taxon>
        <taxon>Sphingomonadaceae</taxon>
        <taxon>Novosphingobium</taxon>
    </lineage>
</organism>
<gene>
    <name evidence="1" type="ORF">NSU_3124</name>
</gene>
<dbReference type="AlphaFoldDB" id="G6EFK3"/>
<proteinExistence type="predicted"/>
<dbReference type="EMBL" id="AGFM01000049">
    <property type="protein sequence ID" value="EHJ59951.1"/>
    <property type="molecule type" value="Genomic_DNA"/>
</dbReference>
<keyword evidence="2" id="KW-1185">Reference proteome</keyword>
<comment type="caution">
    <text evidence="1">The sequence shown here is derived from an EMBL/GenBank/DDBJ whole genome shotgun (WGS) entry which is preliminary data.</text>
</comment>
<dbReference type="Proteomes" id="UP000004030">
    <property type="component" value="Unassembled WGS sequence"/>
</dbReference>
<sequence length="44" mass="5257">MRAEEWQNMGTLEKVEAVYPASRERKMLESKHATWHGRHGKRHP</sequence>
<protein>
    <submittedName>
        <fullName evidence="1">Uncharacterized protein</fullName>
    </submittedName>
</protein>
<evidence type="ECO:0000313" key="2">
    <source>
        <dbReference type="Proteomes" id="UP000004030"/>
    </source>
</evidence>